<accession>A0ABU6RXY6</accession>
<feature type="domain" description="RNase H type-1" evidence="1">
    <location>
        <begin position="4"/>
        <end position="47"/>
    </location>
</feature>
<protein>
    <recommendedName>
        <fullName evidence="1">RNase H type-1 domain-containing protein</fullName>
    </recommendedName>
</protein>
<organism evidence="2 3">
    <name type="scientific">Stylosanthes scabra</name>
    <dbReference type="NCBI Taxonomy" id="79078"/>
    <lineage>
        <taxon>Eukaryota</taxon>
        <taxon>Viridiplantae</taxon>
        <taxon>Streptophyta</taxon>
        <taxon>Embryophyta</taxon>
        <taxon>Tracheophyta</taxon>
        <taxon>Spermatophyta</taxon>
        <taxon>Magnoliopsida</taxon>
        <taxon>eudicotyledons</taxon>
        <taxon>Gunneridae</taxon>
        <taxon>Pentapetalae</taxon>
        <taxon>rosids</taxon>
        <taxon>fabids</taxon>
        <taxon>Fabales</taxon>
        <taxon>Fabaceae</taxon>
        <taxon>Papilionoideae</taxon>
        <taxon>50 kb inversion clade</taxon>
        <taxon>dalbergioids sensu lato</taxon>
        <taxon>Dalbergieae</taxon>
        <taxon>Pterocarpus clade</taxon>
        <taxon>Stylosanthes</taxon>
    </lineage>
</organism>
<dbReference type="Gene3D" id="3.30.420.10">
    <property type="entry name" value="Ribonuclease H-like superfamily/Ribonuclease H"/>
    <property type="match status" value="1"/>
</dbReference>
<comment type="caution">
    <text evidence="2">The sequence shown here is derived from an EMBL/GenBank/DDBJ whole genome shotgun (WGS) entry which is preliminary data.</text>
</comment>
<evidence type="ECO:0000313" key="3">
    <source>
        <dbReference type="Proteomes" id="UP001341840"/>
    </source>
</evidence>
<dbReference type="Pfam" id="PF13456">
    <property type="entry name" value="RVT_3"/>
    <property type="match status" value="1"/>
</dbReference>
<proteinExistence type="predicted"/>
<evidence type="ECO:0000259" key="1">
    <source>
        <dbReference type="Pfam" id="PF13456"/>
    </source>
</evidence>
<sequence length="83" mass="9364">MFTASNNKAEYEALLARLKLAKELHIKHLTVNCDSLLVVQQETDRRSPYTQYLLSGTVPENIADRRPAAALATGSEFLNFQNR</sequence>
<name>A0ABU6RXY6_9FABA</name>
<dbReference type="Proteomes" id="UP001341840">
    <property type="component" value="Unassembled WGS sequence"/>
</dbReference>
<reference evidence="2 3" key="1">
    <citation type="journal article" date="2023" name="Plants (Basel)">
        <title>Bridging the Gap: Combining Genomics and Transcriptomics Approaches to Understand Stylosanthes scabra, an Orphan Legume from the Brazilian Caatinga.</title>
        <authorList>
            <person name="Ferreira-Neto J.R.C."/>
            <person name="da Silva M.D."/>
            <person name="Binneck E."/>
            <person name="de Melo N.F."/>
            <person name="da Silva R.H."/>
            <person name="de Melo A.L.T.M."/>
            <person name="Pandolfi V."/>
            <person name="Bustamante F.O."/>
            <person name="Brasileiro-Vidal A.C."/>
            <person name="Benko-Iseppon A.M."/>
        </authorList>
    </citation>
    <scope>NUCLEOTIDE SEQUENCE [LARGE SCALE GENOMIC DNA]</scope>
    <source>
        <tissue evidence="2">Leaves</tissue>
    </source>
</reference>
<dbReference type="InterPro" id="IPR012337">
    <property type="entry name" value="RNaseH-like_sf"/>
</dbReference>
<keyword evidence="3" id="KW-1185">Reference proteome</keyword>
<dbReference type="EMBL" id="JASCZI010033185">
    <property type="protein sequence ID" value="MED6128805.1"/>
    <property type="molecule type" value="Genomic_DNA"/>
</dbReference>
<evidence type="ECO:0000313" key="2">
    <source>
        <dbReference type="EMBL" id="MED6128805.1"/>
    </source>
</evidence>
<dbReference type="SUPFAM" id="SSF53098">
    <property type="entry name" value="Ribonuclease H-like"/>
    <property type="match status" value="1"/>
</dbReference>
<dbReference type="InterPro" id="IPR036397">
    <property type="entry name" value="RNaseH_sf"/>
</dbReference>
<dbReference type="InterPro" id="IPR002156">
    <property type="entry name" value="RNaseH_domain"/>
</dbReference>
<gene>
    <name evidence="2" type="ORF">PIB30_101489</name>
</gene>